<reference evidence="4" key="1">
    <citation type="journal article" date="2019" name="Int. J. Syst. Evol. Microbiol.">
        <title>The Global Catalogue of Microorganisms (GCM) 10K type strain sequencing project: providing services to taxonomists for standard genome sequencing and annotation.</title>
        <authorList>
            <consortium name="The Broad Institute Genomics Platform"/>
            <consortium name="The Broad Institute Genome Sequencing Center for Infectious Disease"/>
            <person name="Wu L."/>
            <person name="Ma J."/>
        </authorList>
    </citation>
    <scope>NUCLEOTIDE SEQUENCE [LARGE SCALE GENOMIC DNA]</scope>
    <source>
        <strain evidence="4">CCUG 56029</strain>
    </source>
</reference>
<dbReference type="Pfam" id="PF03401">
    <property type="entry name" value="TctC"/>
    <property type="match status" value="1"/>
</dbReference>
<dbReference type="PANTHER" id="PTHR42928">
    <property type="entry name" value="TRICARBOXYLATE-BINDING PROTEIN"/>
    <property type="match status" value="1"/>
</dbReference>
<dbReference type="RefSeq" id="WP_379141212.1">
    <property type="nucleotide sequence ID" value="NZ_JBHUEN010000018.1"/>
</dbReference>
<keyword evidence="4" id="KW-1185">Reference proteome</keyword>
<dbReference type="Gene3D" id="3.40.190.10">
    <property type="entry name" value="Periplasmic binding protein-like II"/>
    <property type="match status" value="1"/>
</dbReference>
<protein>
    <submittedName>
        <fullName evidence="3">Bug family tripartite tricarboxylate transporter substrate binding protein</fullName>
    </submittedName>
</protein>
<dbReference type="SUPFAM" id="SSF53850">
    <property type="entry name" value="Periplasmic binding protein-like II"/>
    <property type="match status" value="1"/>
</dbReference>
<evidence type="ECO:0000313" key="4">
    <source>
        <dbReference type="Proteomes" id="UP001597213"/>
    </source>
</evidence>
<dbReference type="InterPro" id="IPR005064">
    <property type="entry name" value="BUG"/>
</dbReference>
<feature type="chain" id="PRO_5045261517" evidence="2">
    <location>
        <begin position="23"/>
        <end position="316"/>
    </location>
</feature>
<proteinExistence type="inferred from homology"/>
<evidence type="ECO:0000256" key="1">
    <source>
        <dbReference type="ARBA" id="ARBA00006987"/>
    </source>
</evidence>
<sequence>MFKYKAVAFAAAMLGATGVANAEVSVMIPANPGGGWDGTGRQAFAAMNEAGIYTEGVNFTNTGGAGGTIGLAAFQNSESGKSDALAVFGAITVGAIMLNSSPVDLSKFTPIARLTAEYLVIAVDAKSDIQNLQQLVDLMKADPGAVPVGGGSAGGVDQIALALLAQSAGIDVADLNYIPQAAGAETVTGIVNGTLKAGISGISEFQQFAEQGRIRILGITSAERMEGLDVPTFKEAGYDVEIANWRGILGAPGMPEENAKEWIARFDKLNESEQWQKVLQTQGWEQYYLAGPEFGKFIADENGRIGEILKSAGLVK</sequence>
<comment type="similarity">
    <text evidence="1">Belongs to the UPF0065 (bug) family.</text>
</comment>
<feature type="signal peptide" evidence="2">
    <location>
        <begin position="1"/>
        <end position="22"/>
    </location>
</feature>
<name>A0ABW4R5A6_9RHOB</name>
<evidence type="ECO:0000256" key="2">
    <source>
        <dbReference type="SAM" id="SignalP"/>
    </source>
</evidence>
<keyword evidence="2" id="KW-0732">Signal</keyword>
<dbReference type="Gene3D" id="3.40.190.150">
    <property type="entry name" value="Bordetella uptake gene, domain 1"/>
    <property type="match status" value="1"/>
</dbReference>
<dbReference type="Proteomes" id="UP001597213">
    <property type="component" value="Unassembled WGS sequence"/>
</dbReference>
<dbReference type="EMBL" id="JBHUEN010000018">
    <property type="protein sequence ID" value="MFD1881394.1"/>
    <property type="molecule type" value="Genomic_DNA"/>
</dbReference>
<dbReference type="PANTHER" id="PTHR42928:SF3">
    <property type="entry name" value="UPF0065 PROTEIN YFLP"/>
    <property type="match status" value="1"/>
</dbReference>
<gene>
    <name evidence="3" type="ORF">ACFSCT_06655</name>
</gene>
<organism evidence="3 4">
    <name type="scientific">Paracoccus pacificus</name>
    <dbReference type="NCBI Taxonomy" id="1463598"/>
    <lineage>
        <taxon>Bacteria</taxon>
        <taxon>Pseudomonadati</taxon>
        <taxon>Pseudomonadota</taxon>
        <taxon>Alphaproteobacteria</taxon>
        <taxon>Rhodobacterales</taxon>
        <taxon>Paracoccaceae</taxon>
        <taxon>Paracoccus</taxon>
    </lineage>
</organism>
<comment type="caution">
    <text evidence="3">The sequence shown here is derived from an EMBL/GenBank/DDBJ whole genome shotgun (WGS) entry which is preliminary data.</text>
</comment>
<dbReference type="PIRSF" id="PIRSF017082">
    <property type="entry name" value="YflP"/>
    <property type="match status" value="1"/>
</dbReference>
<evidence type="ECO:0000313" key="3">
    <source>
        <dbReference type="EMBL" id="MFD1881394.1"/>
    </source>
</evidence>
<dbReference type="InterPro" id="IPR042100">
    <property type="entry name" value="Bug_dom1"/>
</dbReference>
<dbReference type="CDD" id="cd07012">
    <property type="entry name" value="PBP2_Bug_TTT"/>
    <property type="match status" value="1"/>
</dbReference>
<accession>A0ABW4R5A6</accession>